<feature type="compositionally biased region" description="Polar residues" evidence="2">
    <location>
        <begin position="211"/>
        <end position="226"/>
    </location>
</feature>
<evidence type="ECO:0000256" key="2">
    <source>
        <dbReference type="SAM" id="MobiDB-lite"/>
    </source>
</evidence>
<keyword evidence="1" id="KW-0175">Coiled coil</keyword>
<evidence type="ECO:0000313" key="4">
    <source>
        <dbReference type="EMBL" id="CEL67452.1"/>
    </source>
</evidence>
<dbReference type="EMBL" id="LN714483">
    <property type="protein sequence ID" value="CEL67452.1"/>
    <property type="molecule type" value="Genomic_DNA"/>
</dbReference>
<dbReference type="AlphaFoldDB" id="F0VIA4"/>
<reference evidence="5" key="3">
    <citation type="journal article" date="2012" name="PLoS Pathog.">
        <title>Comparative genomics of the apicomplexan parasites Toxoplasma gondii and Neospora caninum: Coccidia differing in host range and transmission strategy.</title>
        <authorList>
            <person name="Reid A.J."/>
            <person name="Vermont S.J."/>
            <person name="Cotton J.A."/>
            <person name="Harris D."/>
            <person name="Hill-Cawthorne G.A."/>
            <person name="Konen-Waisman S."/>
            <person name="Latham S.M."/>
            <person name="Mourier T."/>
            <person name="Norton R."/>
            <person name="Quail M.A."/>
            <person name="Sanders M."/>
            <person name="Shanmugam D."/>
            <person name="Sohal A."/>
            <person name="Wasmuth J.D."/>
            <person name="Brunk B."/>
            <person name="Grigg M.E."/>
            <person name="Howard J.C."/>
            <person name="Parkinson J."/>
            <person name="Roos D.S."/>
            <person name="Trees A.J."/>
            <person name="Berriman M."/>
            <person name="Pain A."/>
            <person name="Wastling J.M."/>
        </authorList>
    </citation>
    <scope>NUCLEOTIDE SEQUENCE [LARGE SCALE GENOMIC DNA]</scope>
    <source>
        <strain evidence="5">Liverpool</strain>
    </source>
</reference>
<feature type="coiled-coil region" evidence="1">
    <location>
        <begin position="82"/>
        <end position="109"/>
    </location>
</feature>
<dbReference type="VEuPathDB" id="ToxoDB:NCLIV_032520"/>
<reference evidence="3" key="1">
    <citation type="submission" date="2011-02" db="EMBL/GenBank/DDBJ databases">
        <authorList>
            <person name="Aslett M."/>
        </authorList>
    </citation>
    <scope>NUCLEOTIDE SEQUENCE</scope>
    <source>
        <strain evidence="3">Liverpool</strain>
    </source>
</reference>
<evidence type="ECO:0000313" key="3">
    <source>
        <dbReference type="EMBL" id="CBZ53465.1"/>
    </source>
</evidence>
<protein>
    <submittedName>
        <fullName evidence="3">Uncharacterized protein</fullName>
    </submittedName>
</protein>
<feature type="region of interest" description="Disordered" evidence="2">
    <location>
        <begin position="201"/>
        <end position="226"/>
    </location>
</feature>
<accession>F0VIA4</accession>
<dbReference type="Proteomes" id="UP000007494">
    <property type="component" value="Chromosome VIII"/>
</dbReference>
<sequence>MSAAVDAQAVPLGGQRVPAGMEDHADWRSLPVVAKSSEPEDLGVAYGKVLKLRTELGEIKKLVTALAPAVKNLIFASDAGNEEEASSSRNQLEEQLQEVEKRVETVRTDMPAAAVEGAATDRAEGWLSESTAELVKNGAEKAAQQARDVVADSANLCRTCLDGASPSAKDRFGDFNLKLNSFTRKLFSEQGKLMDVLKAIRKERNQRRTEPQPSQDAGNEQSALPN</sequence>
<gene>
    <name evidence="4" type="ORF">BN1204_032520</name>
    <name evidence="3" type="ORF">NCLIV_032520</name>
</gene>
<dbReference type="OMA" id="NQRRTEP"/>
<dbReference type="InParanoid" id="F0VIA4"/>
<evidence type="ECO:0000313" key="5">
    <source>
        <dbReference type="Proteomes" id="UP000007494"/>
    </source>
</evidence>
<name>F0VIA4_NEOCL</name>
<dbReference type="OrthoDB" id="329131at2759"/>
<reference evidence="3" key="2">
    <citation type="submission" date="2011-03" db="EMBL/GenBank/DDBJ databases">
        <title>Comparative genomics and transcriptomics of Neospora caninum and Toxoplasma gondii.</title>
        <authorList>
            <person name="Reid A.J."/>
            <person name="Sohal A."/>
            <person name="Harris D."/>
            <person name="Quail M."/>
            <person name="Sanders M."/>
            <person name="Berriman M."/>
            <person name="Wastling J.M."/>
            <person name="Pain A."/>
        </authorList>
    </citation>
    <scope>NUCLEOTIDE SEQUENCE</scope>
    <source>
        <strain evidence="3">Liverpool</strain>
    </source>
</reference>
<keyword evidence="5" id="KW-1185">Reference proteome</keyword>
<evidence type="ECO:0000256" key="1">
    <source>
        <dbReference type="SAM" id="Coils"/>
    </source>
</evidence>
<dbReference type="GeneID" id="13442718"/>
<dbReference type="RefSeq" id="XP_003883497.1">
    <property type="nucleotide sequence ID" value="XM_003883448.1"/>
</dbReference>
<organism evidence="3 5">
    <name type="scientific">Neospora caninum (strain Liverpool)</name>
    <dbReference type="NCBI Taxonomy" id="572307"/>
    <lineage>
        <taxon>Eukaryota</taxon>
        <taxon>Sar</taxon>
        <taxon>Alveolata</taxon>
        <taxon>Apicomplexa</taxon>
        <taxon>Conoidasida</taxon>
        <taxon>Coccidia</taxon>
        <taxon>Eucoccidiorida</taxon>
        <taxon>Eimeriorina</taxon>
        <taxon>Sarcocystidae</taxon>
        <taxon>Neospora</taxon>
    </lineage>
</organism>
<reference evidence="4" key="4">
    <citation type="journal article" date="2015" name="PLoS ONE">
        <title>Comprehensive Evaluation of Toxoplasma gondii VEG and Neospora caninum LIV Genomes with Tachyzoite Stage Transcriptome and Proteome Defines Novel Transcript Features.</title>
        <authorList>
            <person name="Ramaprasad A."/>
            <person name="Mourier T."/>
            <person name="Naeem R."/>
            <person name="Malas T.B."/>
            <person name="Moussa E."/>
            <person name="Panigrahi A."/>
            <person name="Vermont S.J."/>
            <person name="Otto T.D."/>
            <person name="Wastling J."/>
            <person name="Pain A."/>
        </authorList>
    </citation>
    <scope>NUCLEOTIDE SEQUENCE</scope>
    <source>
        <strain evidence="4">Liverpool</strain>
    </source>
</reference>
<proteinExistence type="predicted"/>
<dbReference type="EMBL" id="FR823390">
    <property type="protein sequence ID" value="CBZ53465.1"/>
    <property type="molecule type" value="Genomic_DNA"/>
</dbReference>
<feature type="compositionally biased region" description="Basic and acidic residues" evidence="2">
    <location>
        <begin position="201"/>
        <end position="210"/>
    </location>
</feature>
<dbReference type="eggNOG" id="ENOG502SFIY">
    <property type="taxonomic scope" value="Eukaryota"/>
</dbReference>